<reference evidence="5" key="1">
    <citation type="submission" date="2023-10" db="EMBL/GenBank/DDBJ databases">
        <authorList>
            <person name="Chen Y."/>
            <person name="Shah S."/>
            <person name="Dougan E. K."/>
            <person name="Thang M."/>
            <person name="Chan C."/>
        </authorList>
    </citation>
    <scope>NUCLEOTIDE SEQUENCE [LARGE SCALE GENOMIC DNA]</scope>
</reference>
<keyword evidence="2" id="KW-0150">Chloroplast</keyword>
<evidence type="ECO:0000256" key="1">
    <source>
        <dbReference type="ARBA" id="ARBA00004229"/>
    </source>
</evidence>
<organism evidence="5 6">
    <name type="scientific">Prorocentrum cordatum</name>
    <dbReference type="NCBI Taxonomy" id="2364126"/>
    <lineage>
        <taxon>Eukaryota</taxon>
        <taxon>Sar</taxon>
        <taxon>Alveolata</taxon>
        <taxon>Dinophyceae</taxon>
        <taxon>Prorocentrales</taxon>
        <taxon>Prorocentraceae</taxon>
        <taxon>Prorocentrum</taxon>
    </lineage>
</organism>
<evidence type="ECO:0000256" key="4">
    <source>
        <dbReference type="ARBA" id="ARBA00022640"/>
    </source>
</evidence>
<dbReference type="Gene3D" id="1.10.3460.10">
    <property type="entry name" value="Chlorophyll a/b binding protein domain"/>
    <property type="match status" value="2"/>
</dbReference>
<accession>A0ABN9RZH1</accession>
<keyword evidence="3" id="KW-0602">Photosynthesis</keyword>
<keyword evidence="4" id="KW-0934">Plastid</keyword>
<dbReference type="InterPro" id="IPR001344">
    <property type="entry name" value="Chloro_AB-bd_pln"/>
</dbReference>
<evidence type="ECO:0000256" key="2">
    <source>
        <dbReference type="ARBA" id="ARBA00022528"/>
    </source>
</evidence>
<proteinExistence type="predicted"/>
<dbReference type="EMBL" id="CAUYUJ010008754">
    <property type="protein sequence ID" value="CAK0824834.1"/>
    <property type="molecule type" value="Genomic_DNA"/>
</dbReference>
<name>A0ABN9RZH1_9DINO</name>
<evidence type="ECO:0000256" key="3">
    <source>
        <dbReference type="ARBA" id="ARBA00022531"/>
    </source>
</evidence>
<comment type="caution">
    <text evidence="5">The sequence shown here is derived from an EMBL/GenBank/DDBJ whole genome shotgun (WGS) entry which is preliminary data.</text>
</comment>
<sequence length="216" mass="23324">MIDLTSSEHGSEYAMRSLLRLTALPFLPEPAYRAFVRNVPGDAGFDPFSLAGRTPSEFMGMLEAEIKHGRLAMLAGVGMVAPEVLHRPIAEMLGLPNLMAPGGCTPTPLNGQLADPTLAASTGAILGLIAITEISQPRTRAELPGYFGFDPLQLSELAEQLPKLRSDAPWVAEAEVKHGRVAMLAVTYMAVREFYTQSPIWTAQLPTMVRPIAEVV</sequence>
<dbReference type="Pfam" id="PF00504">
    <property type="entry name" value="Chloroa_b-bind"/>
    <property type="match status" value="2"/>
</dbReference>
<keyword evidence="6" id="KW-1185">Reference proteome</keyword>
<dbReference type="SUPFAM" id="SSF103511">
    <property type="entry name" value="Chlorophyll a-b binding protein"/>
    <property type="match status" value="2"/>
</dbReference>
<evidence type="ECO:0000313" key="6">
    <source>
        <dbReference type="Proteomes" id="UP001189429"/>
    </source>
</evidence>
<gene>
    <name evidence="5" type="ORF">PCOR1329_LOCUS25131</name>
</gene>
<dbReference type="PANTHER" id="PTHR21649">
    <property type="entry name" value="CHLOROPHYLL A/B BINDING PROTEIN"/>
    <property type="match status" value="1"/>
</dbReference>
<dbReference type="InterPro" id="IPR022796">
    <property type="entry name" value="Chloroa_b-bind"/>
</dbReference>
<dbReference type="Proteomes" id="UP001189429">
    <property type="component" value="Unassembled WGS sequence"/>
</dbReference>
<comment type="subcellular location">
    <subcellularLocation>
        <location evidence="1">Plastid</location>
        <location evidence="1">Chloroplast</location>
    </subcellularLocation>
</comment>
<protein>
    <submittedName>
        <fullName evidence="5">Uncharacterized protein</fullName>
    </submittedName>
</protein>
<evidence type="ECO:0000313" key="5">
    <source>
        <dbReference type="EMBL" id="CAK0824834.1"/>
    </source>
</evidence>